<keyword evidence="2" id="KW-1185">Reference proteome</keyword>
<reference evidence="1" key="1">
    <citation type="submission" date="2022-12" db="EMBL/GenBank/DDBJ databases">
        <authorList>
            <person name="Alioto T."/>
            <person name="Alioto T."/>
            <person name="Gomez Garrido J."/>
        </authorList>
    </citation>
    <scope>NUCLEOTIDE SEQUENCE</scope>
</reference>
<gene>
    <name evidence="1" type="ORF">PODLI_1B037694</name>
</gene>
<accession>A0AA35JVW5</accession>
<proteinExistence type="predicted"/>
<protein>
    <submittedName>
        <fullName evidence="1">Uncharacterized protein</fullName>
    </submittedName>
</protein>
<dbReference type="Proteomes" id="UP001178461">
    <property type="component" value="Chromosome 2"/>
</dbReference>
<name>A0AA35JVW5_9SAUR</name>
<sequence length="95" mass="10451">MSSHLGMDTAEPSHACCQNWPFAASRIFGARLFNRFLATSSQHCCISACGAAVKLRRALEGKASNSVTRRDDMRVQQTSGTFQTIKNTVLLQTEE</sequence>
<evidence type="ECO:0000313" key="2">
    <source>
        <dbReference type="Proteomes" id="UP001178461"/>
    </source>
</evidence>
<evidence type="ECO:0000313" key="1">
    <source>
        <dbReference type="EMBL" id="CAI5765678.1"/>
    </source>
</evidence>
<dbReference type="EMBL" id="OX395127">
    <property type="protein sequence ID" value="CAI5765678.1"/>
    <property type="molecule type" value="Genomic_DNA"/>
</dbReference>
<dbReference type="AlphaFoldDB" id="A0AA35JVW5"/>
<organism evidence="1 2">
    <name type="scientific">Podarcis lilfordi</name>
    <name type="common">Lilford's wall lizard</name>
    <dbReference type="NCBI Taxonomy" id="74358"/>
    <lineage>
        <taxon>Eukaryota</taxon>
        <taxon>Metazoa</taxon>
        <taxon>Chordata</taxon>
        <taxon>Craniata</taxon>
        <taxon>Vertebrata</taxon>
        <taxon>Euteleostomi</taxon>
        <taxon>Lepidosauria</taxon>
        <taxon>Squamata</taxon>
        <taxon>Bifurcata</taxon>
        <taxon>Unidentata</taxon>
        <taxon>Episquamata</taxon>
        <taxon>Laterata</taxon>
        <taxon>Lacertibaenia</taxon>
        <taxon>Lacertidae</taxon>
        <taxon>Podarcis</taxon>
    </lineage>
</organism>